<dbReference type="RefSeq" id="WP_220150565.1">
    <property type="nucleotide sequence ID" value="NZ_QQZY01000004.1"/>
</dbReference>
<protein>
    <submittedName>
        <fullName evidence="4">Short-chain alcohol dehydrogenase</fullName>
    </submittedName>
</protein>
<comment type="caution">
    <text evidence="4">The sequence shown here is derived from an EMBL/GenBank/DDBJ whole genome shotgun (WGS) entry which is preliminary data.</text>
</comment>
<dbReference type="Proteomes" id="UP000254134">
    <property type="component" value="Unassembled WGS sequence"/>
</dbReference>
<evidence type="ECO:0000313" key="4">
    <source>
        <dbReference type="EMBL" id="RDI74467.1"/>
    </source>
</evidence>
<keyword evidence="5" id="KW-1185">Reference proteome</keyword>
<dbReference type="PANTHER" id="PTHR42901:SF1">
    <property type="entry name" value="ALCOHOL DEHYDROGENASE"/>
    <property type="match status" value="1"/>
</dbReference>
<dbReference type="Gene3D" id="3.40.50.720">
    <property type="entry name" value="NAD(P)-binding Rossmann-like Domain"/>
    <property type="match status" value="1"/>
</dbReference>
<dbReference type="PRINTS" id="PR00080">
    <property type="entry name" value="SDRFAMILY"/>
</dbReference>
<proteinExistence type="inferred from homology"/>
<keyword evidence="2" id="KW-0560">Oxidoreductase</keyword>
<evidence type="ECO:0000313" key="5">
    <source>
        <dbReference type="Proteomes" id="UP000254134"/>
    </source>
</evidence>
<evidence type="ECO:0000256" key="1">
    <source>
        <dbReference type="ARBA" id="ARBA00006484"/>
    </source>
</evidence>
<organism evidence="4 5">
    <name type="scientific">Gaiella occulta</name>
    <dbReference type="NCBI Taxonomy" id="1002870"/>
    <lineage>
        <taxon>Bacteria</taxon>
        <taxon>Bacillati</taxon>
        <taxon>Actinomycetota</taxon>
        <taxon>Thermoleophilia</taxon>
        <taxon>Gaiellales</taxon>
        <taxon>Gaiellaceae</taxon>
        <taxon>Gaiella</taxon>
    </lineage>
</organism>
<evidence type="ECO:0000256" key="2">
    <source>
        <dbReference type="ARBA" id="ARBA00023002"/>
    </source>
</evidence>
<dbReference type="GO" id="GO:0016616">
    <property type="term" value="F:oxidoreductase activity, acting on the CH-OH group of donors, NAD or NADP as acceptor"/>
    <property type="evidence" value="ECO:0007669"/>
    <property type="project" value="UniProtKB-ARBA"/>
</dbReference>
<accession>A0A7M2YYB5</accession>
<reference evidence="4 5" key="1">
    <citation type="submission" date="2018-07" db="EMBL/GenBank/DDBJ databases">
        <title>High-quality-draft genome sequence of Gaiella occulta.</title>
        <authorList>
            <person name="Severino R."/>
            <person name="Froufe H.J.C."/>
            <person name="Rainey F.A."/>
            <person name="Barroso C."/>
            <person name="Albuquerque L."/>
            <person name="Lobo-Da-Cunha A."/>
            <person name="Da Costa M.S."/>
            <person name="Egas C."/>
        </authorList>
    </citation>
    <scope>NUCLEOTIDE SEQUENCE [LARGE SCALE GENOMIC DNA]</scope>
    <source>
        <strain evidence="4 5">F2-233</strain>
    </source>
</reference>
<evidence type="ECO:0000256" key="3">
    <source>
        <dbReference type="RuleBase" id="RU000363"/>
    </source>
</evidence>
<dbReference type="PRINTS" id="PR00081">
    <property type="entry name" value="GDHRDH"/>
</dbReference>
<dbReference type="AlphaFoldDB" id="A0A7M2YYB5"/>
<dbReference type="InterPro" id="IPR002347">
    <property type="entry name" value="SDR_fam"/>
</dbReference>
<dbReference type="PANTHER" id="PTHR42901">
    <property type="entry name" value="ALCOHOL DEHYDROGENASE"/>
    <property type="match status" value="1"/>
</dbReference>
<gene>
    <name evidence="4" type="ORF">Gocc_2043</name>
</gene>
<reference evidence="5" key="2">
    <citation type="journal article" date="2019" name="MicrobiologyOpen">
        <title>High-quality draft genome sequence of Gaiella occulta isolated from a 150 meter deep mineral water borehole and comparison with the genome sequences of other deep-branching lineages of the phylum Actinobacteria.</title>
        <authorList>
            <person name="Severino R."/>
            <person name="Froufe H.J.C."/>
            <person name="Barroso C."/>
            <person name="Albuquerque L."/>
            <person name="Lobo-da-Cunha A."/>
            <person name="da Costa M.S."/>
            <person name="Egas C."/>
        </authorList>
    </citation>
    <scope>NUCLEOTIDE SEQUENCE [LARGE SCALE GENOMIC DNA]</scope>
    <source>
        <strain evidence="5">F2-233</strain>
    </source>
</reference>
<dbReference type="EMBL" id="QQZY01000004">
    <property type="protein sequence ID" value="RDI74467.1"/>
    <property type="molecule type" value="Genomic_DNA"/>
</dbReference>
<dbReference type="FunFam" id="3.40.50.720:FF:000047">
    <property type="entry name" value="NADP-dependent L-serine/L-allo-threonine dehydrogenase"/>
    <property type="match status" value="1"/>
</dbReference>
<dbReference type="SUPFAM" id="SSF51735">
    <property type="entry name" value="NAD(P)-binding Rossmann-fold domains"/>
    <property type="match status" value="1"/>
</dbReference>
<dbReference type="InterPro" id="IPR036291">
    <property type="entry name" value="NAD(P)-bd_dom_sf"/>
</dbReference>
<sequence length="244" mass="25710">MSLAGKTAIVTGASSGIGAATVRKLRQAGVRVAGGARRVEQVEADLALPLDVTDEASSRAFVDAAVEQLGGVDILFNNAGLALGRAPFVESSEDDEARVLHTNVDGVLRITRLVLPHLHDGGHIVFMGSVAGRQAYPGGASYIASKFAVRGFSYALREDLLGRPIRITTVDAGLVETEFSLVRFRGDRAAADAVYEGVDPITPDEVADCVLFALTRPPHVNLDEIVIKALAQSSGARVVRRPTA</sequence>
<comment type="similarity">
    <text evidence="1 3">Belongs to the short-chain dehydrogenases/reductases (SDR) family.</text>
</comment>
<dbReference type="Pfam" id="PF00106">
    <property type="entry name" value="adh_short"/>
    <property type="match status" value="1"/>
</dbReference>
<name>A0A7M2YYB5_9ACTN</name>